<dbReference type="EMBL" id="JANBPU010000141">
    <property type="protein sequence ID" value="KAJ1915555.1"/>
    <property type="molecule type" value="Genomic_DNA"/>
</dbReference>
<protein>
    <submittedName>
        <fullName evidence="1">Uncharacterized protein</fullName>
    </submittedName>
</protein>
<keyword evidence="2" id="KW-1185">Reference proteome</keyword>
<organism evidence="1 2">
    <name type="scientific">Mycoemilia scoparia</name>
    <dbReference type="NCBI Taxonomy" id="417184"/>
    <lineage>
        <taxon>Eukaryota</taxon>
        <taxon>Fungi</taxon>
        <taxon>Fungi incertae sedis</taxon>
        <taxon>Zoopagomycota</taxon>
        <taxon>Kickxellomycotina</taxon>
        <taxon>Kickxellomycetes</taxon>
        <taxon>Kickxellales</taxon>
        <taxon>Kickxellaceae</taxon>
        <taxon>Mycoemilia</taxon>
    </lineage>
</organism>
<accession>A0A9W8A0C7</accession>
<sequence length="125" mass="14609">MPARVKAVLDAKVSSLLDYYLQSYAYFYTDIKNIRTVLKTTVDLEIFLQVEKGDEKFGSEHFEDGQARATKQVRLKSRVYCPSNSRSDSSSFDNEYFFFGDIIFYFKCDCSPNNKIYCLVKVYKH</sequence>
<reference evidence="1" key="1">
    <citation type="submission" date="2022-07" db="EMBL/GenBank/DDBJ databases">
        <title>Phylogenomic reconstructions and comparative analyses of Kickxellomycotina fungi.</title>
        <authorList>
            <person name="Reynolds N.K."/>
            <person name="Stajich J.E."/>
            <person name="Barry K."/>
            <person name="Grigoriev I.V."/>
            <person name="Crous P."/>
            <person name="Smith M.E."/>
        </authorList>
    </citation>
    <scope>NUCLEOTIDE SEQUENCE</scope>
    <source>
        <strain evidence="1">NBRC 100468</strain>
    </source>
</reference>
<proteinExistence type="predicted"/>
<name>A0A9W8A0C7_9FUNG</name>
<dbReference type="AlphaFoldDB" id="A0A9W8A0C7"/>
<dbReference type="Proteomes" id="UP001150538">
    <property type="component" value="Unassembled WGS sequence"/>
</dbReference>
<gene>
    <name evidence="1" type="ORF">H4219_004255</name>
</gene>
<evidence type="ECO:0000313" key="2">
    <source>
        <dbReference type="Proteomes" id="UP001150538"/>
    </source>
</evidence>
<evidence type="ECO:0000313" key="1">
    <source>
        <dbReference type="EMBL" id="KAJ1915555.1"/>
    </source>
</evidence>
<comment type="caution">
    <text evidence="1">The sequence shown here is derived from an EMBL/GenBank/DDBJ whole genome shotgun (WGS) entry which is preliminary data.</text>
</comment>